<feature type="region of interest" description="Disordered" evidence="3">
    <location>
        <begin position="416"/>
        <end position="452"/>
    </location>
</feature>
<gene>
    <name evidence="5" type="ORF">OCBIM_22005103mg</name>
</gene>
<dbReference type="SUPFAM" id="SSF47473">
    <property type="entry name" value="EF-hand"/>
    <property type="match status" value="1"/>
</dbReference>
<dbReference type="AlphaFoldDB" id="A0A0L8IH14"/>
<evidence type="ECO:0000259" key="4">
    <source>
        <dbReference type="Pfam" id="PF09398"/>
    </source>
</evidence>
<dbReference type="Pfam" id="PF09398">
    <property type="entry name" value="FOP_dimer"/>
    <property type="match status" value="1"/>
</dbReference>
<proteinExistence type="predicted"/>
<dbReference type="PANTHER" id="PTHR15431">
    <property type="entry name" value="FGFR1 ONCOGENE PARTNER/LISH DOMAIN-CONTAINING PROTEIN"/>
    <property type="match status" value="1"/>
</dbReference>
<dbReference type="STRING" id="37653.A0A0L8IH14"/>
<name>A0A0L8IH14_OCTBM</name>
<dbReference type="GO" id="GO:0034453">
    <property type="term" value="P:microtubule anchoring"/>
    <property type="evidence" value="ECO:0007669"/>
    <property type="project" value="InterPro"/>
</dbReference>
<feature type="region of interest" description="Disordered" evidence="3">
    <location>
        <begin position="479"/>
        <end position="503"/>
    </location>
</feature>
<dbReference type="KEGG" id="obi:106868208"/>
<dbReference type="PANTHER" id="PTHR15431:SF9">
    <property type="entry name" value="CENTROSOMAL PROTEIN 43"/>
    <property type="match status" value="1"/>
</dbReference>
<dbReference type="Gene3D" id="1.10.238.10">
    <property type="entry name" value="EF-hand"/>
    <property type="match status" value="1"/>
</dbReference>
<dbReference type="EMBL" id="KQ415813">
    <property type="protein sequence ID" value="KOG00309.1"/>
    <property type="molecule type" value="Genomic_DNA"/>
</dbReference>
<dbReference type="OrthoDB" id="2160638at2759"/>
<accession>A0A0L8IH14</accession>
<evidence type="ECO:0000256" key="2">
    <source>
        <dbReference type="ARBA" id="ARBA00023212"/>
    </source>
</evidence>
<dbReference type="Gene3D" id="1.20.960.40">
    <property type="match status" value="1"/>
</dbReference>
<evidence type="ECO:0000313" key="5">
    <source>
        <dbReference type="EMBL" id="KOG00309.1"/>
    </source>
</evidence>
<feature type="compositionally biased region" description="Acidic residues" evidence="3">
    <location>
        <begin position="432"/>
        <end position="449"/>
    </location>
</feature>
<dbReference type="GO" id="GO:0005813">
    <property type="term" value="C:centrosome"/>
    <property type="evidence" value="ECO:0007669"/>
    <property type="project" value="TreeGrafter"/>
</dbReference>
<dbReference type="InterPro" id="IPR011992">
    <property type="entry name" value="EF-hand-dom_pair"/>
</dbReference>
<dbReference type="InterPro" id="IPR018993">
    <property type="entry name" value="FOP_dimerisation-dom_N"/>
</dbReference>
<keyword evidence="2" id="KW-0206">Cytoskeleton</keyword>
<sequence length="515" mass="57941">MFRLVVDNMSTSEDDNELRDLLVQTLESNGTLAKIRAQLRASVFLALEKQGPSQNKAPLLNAKLKAFLNTKDGHLAAVLVHEFLEFFNMEFTEVVFDAETGVNFDKGQRNVLLKDLHLPNDFDSVKSSPVLSQAIKQIGKHAVAETDNKNQIVPNGLPESCIAEAKRKFDLYDKAHQETVEKADVTNIFCELFPHFHRSILERFVQEECHNAEKGNNQRYFCLMPKDINFDEFLTMYKHLFEYCKKVVLKSYVLEEKNIGETPAVKNNKLPAVNNSTNRTLDHKLGNGFTKLDGSVNRKADSFSLSSDWNNIKSSDSKALPQQSLNSLLPETPEDDPFFDDPFLPTSPGLKALSRDTNWGQKTTAADDCTLFQAKPVTFVPKISNSAKENNEILNKDPLTNLNKKVVDLKFVETSGSDKNNITTTTTTTTTTEEEDDDDDDDYDEDFASEDTNRSRFDGKVKITGGSIVEEIEEELDLSQELSKSENSELADLTTDKTLSQPDIPFDYMEDVLSS</sequence>
<protein>
    <recommendedName>
        <fullName evidence="4">FGFR1 oncogene partner (FOP) N-terminal dimerisation domain-containing protein</fullName>
    </recommendedName>
</protein>
<keyword evidence="1" id="KW-0963">Cytoplasm</keyword>
<feature type="domain" description="FGFR1 oncogene partner (FOP) N-terminal dimerisation" evidence="4">
    <location>
        <begin position="56"/>
        <end position="137"/>
    </location>
</feature>
<evidence type="ECO:0000256" key="3">
    <source>
        <dbReference type="SAM" id="MobiDB-lite"/>
    </source>
</evidence>
<reference evidence="5" key="1">
    <citation type="submission" date="2015-07" db="EMBL/GenBank/DDBJ databases">
        <title>MeaNS - Measles Nucleotide Surveillance Program.</title>
        <authorList>
            <person name="Tran T."/>
            <person name="Druce J."/>
        </authorList>
    </citation>
    <scope>NUCLEOTIDE SEQUENCE</scope>
    <source>
        <strain evidence="5">UCB-OBI-ISO-001</strain>
        <tissue evidence="5">Gonad</tissue>
    </source>
</reference>
<organism evidence="5">
    <name type="scientific">Octopus bimaculoides</name>
    <name type="common">California two-spotted octopus</name>
    <dbReference type="NCBI Taxonomy" id="37653"/>
    <lineage>
        <taxon>Eukaryota</taxon>
        <taxon>Metazoa</taxon>
        <taxon>Spiralia</taxon>
        <taxon>Lophotrochozoa</taxon>
        <taxon>Mollusca</taxon>
        <taxon>Cephalopoda</taxon>
        <taxon>Coleoidea</taxon>
        <taxon>Octopodiformes</taxon>
        <taxon>Octopoda</taxon>
        <taxon>Incirrata</taxon>
        <taxon>Octopodidae</taxon>
        <taxon>Octopus</taxon>
    </lineage>
</organism>
<evidence type="ECO:0000256" key="1">
    <source>
        <dbReference type="ARBA" id="ARBA00022490"/>
    </source>
</evidence>